<keyword evidence="5" id="KW-1185">Reference proteome</keyword>
<sequence length="216" mass="24494">MSAAPKPPAPNQLWEPQEFLAKARLLSSKLKSHNDAASDLLTRGCKLQEHLNAVSELNHTLKRHSSVPFLGVTRDSVVQDLHQERIVLRALRQENDELLETVQENGDAVQYIVHKYRQHSKRLCDLRNQDTACSYLLDQHYEVKLKVHEDKLTTMLYVAQQAMSKDDKAAEHRTNVLRNLQNQNVALRSVLKIALTSPSSPAHLPDKEALSSSVRL</sequence>
<organism evidence="4 5">
    <name type="scientific">Ramazzottius varieornatus</name>
    <name type="common">Water bear</name>
    <name type="synonym">Tardigrade</name>
    <dbReference type="NCBI Taxonomy" id="947166"/>
    <lineage>
        <taxon>Eukaryota</taxon>
        <taxon>Metazoa</taxon>
        <taxon>Ecdysozoa</taxon>
        <taxon>Tardigrada</taxon>
        <taxon>Eutardigrada</taxon>
        <taxon>Parachela</taxon>
        <taxon>Hypsibioidea</taxon>
        <taxon>Ramazzottiidae</taxon>
        <taxon>Ramazzottius</taxon>
    </lineage>
</organism>
<evidence type="ECO:0000256" key="2">
    <source>
        <dbReference type="ARBA" id="ARBA00023054"/>
    </source>
</evidence>
<feature type="coiled-coil region" evidence="3">
    <location>
        <begin position="81"/>
        <end position="108"/>
    </location>
</feature>
<dbReference type="InterPro" id="IPR008555">
    <property type="entry name" value="SIKE"/>
</dbReference>
<evidence type="ECO:0000313" key="4">
    <source>
        <dbReference type="EMBL" id="GAU99671.1"/>
    </source>
</evidence>
<protein>
    <submittedName>
        <fullName evidence="4">Uncharacterized protein</fullName>
    </submittedName>
</protein>
<name>A0A1D1VDE1_RAMVA</name>
<reference evidence="4 5" key="1">
    <citation type="journal article" date="2016" name="Nat. Commun.">
        <title>Extremotolerant tardigrade genome and improved radiotolerance of human cultured cells by tardigrade-unique protein.</title>
        <authorList>
            <person name="Hashimoto T."/>
            <person name="Horikawa D.D."/>
            <person name="Saito Y."/>
            <person name="Kuwahara H."/>
            <person name="Kozuka-Hata H."/>
            <person name="Shin-I T."/>
            <person name="Minakuchi Y."/>
            <person name="Ohishi K."/>
            <person name="Motoyama A."/>
            <person name="Aizu T."/>
            <person name="Enomoto A."/>
            <person name="Kondo K."/>
            <person name="Tanaka S."/>
            <person name="Hara Y."/>
            <person name="Koshikawa S."/>
            <person name="Sagara H."/>
            <person name="Miura T."/>
            <person name="Yokobori S."/>
            <person name="Miyagawa K."/>
            <person name="Suzuki Y."/>
            <person name="Kubo T."/>
            <person name="Oyama M."/>
            <person name="Kohara Y."/>
            <person name="Fujiyama A."/>
            <person name="Arakawa K."/>
            <person name="Katayama T."/>
            <person name="Toyoda A."/>
            <person name="Kunieda T."/>
        </authorList>
    </citation>
    <scope>NUCLEOTIDE SEQUENCE [LARGE SCALE GENOMIC DNA]</scope>
    <source>
        <strain evidence="4 5">YOKOZUNA-1</strain>
    </source>
</reference>
<dbReference type="AlphaFoldDB" id="A0A1D1VDE1"/>
<comment type="similarity">
    <text evidence="1">Belongs to the SIKE family.</text>
</comment>
<dbReference type="EMBL" id="BDGG01000005">
    <property type="protein sequence ID" value="GAU99671.1"/>
    <property type="molecule type" value="Genomic_DNA"/>
</dbReference>
<evidence type="ECO:0000256" key="1">
    <source>
        <dbReference type="ARBA" id="ARBA00005537"/>
    </source>
</evidence>
<dbReference type="Proteomes" id="UP000186922">
    <property type="component" value="Unassembled WGS sequence"/>
</dbReference>
<accession>A0A1D1VDE1</accession>
<dbReference type="PANTHER" id="PTHR12186">
    <property type="entry name" value="SIKE FAMILY MEMBER"/>
    <property type="match status" value="1"/>
</dbReference>
<keyword evidence="2 3" id="KW-0175">Coiled coil</keyword>
<dbReference type="PANTHER" id="PTHR12186:SF2">
    <property type="entry name" value="FGFR1 ONCOGENE PARTNER 2 HOMOLOG"/>
    <property type="match status" value="1"/>
</dbReference>
<proteinExistence type="inferred from homology"/>
<evidence type="ECO:0000256" key="3">
    <source>
        <dbReference type="SAM" id="Coils"/>
    </source>
</evidence>
<dbReference type="Pfam" id="PF05769">
    <property type="entry name" value="SIKE"/>
    <property type="match status" value="1"/>
</dbReference>
<dbReference type="STRING" id="947166.A0A1D1VDE1"/>
<gene>
    <name evidence="4" type="primary">RvY_10632-1</name>
    <name evidence="4" type="synonym">RvY_10632.1</name>
    <name evidence="4" type="ORF">RvY_10632</name>
</gene>
<dbReference type="OrthoDB" id="21214at2759"/>
<comment type="caution">
    <text evidence="4">The sequence shown here is derived from an EMBL/GenBank/DDBJ whole genome shotgun (WGS) entry which is preliminary data.</text>
</comment>
<evidence type="ECO:0000313" key="5">
    <source>
        <dbReference type="Proteomes" id="UP000186922"/>
    </source>
</evidence>